<dbReference type="InterPro" id="IPR022634">
    <property type="entry name" value="DNA_polIII_beta_N"/>
</dbReference>
<proteinExistence type="inferred from homology"/>
<feature type="domain" description="DNA polymerase III beta sliding clamp C-terminal" evidence="13">
    <location>
        <begin position="248"/>
        <end position="362"/>
    </location>
</feature>
<evidence type="ECO:0000256" key="9">
    <source>
        <dbReference type="ARBA" id="ARBA00023125"/>
    </source>
</evidence>
<dbReference type="Pfam" id="PF00712">
    <property type="entry name" value="DNA_pol3_beta"/>
    <property type="match status" value="1"/>
</dbReference>
<keyword evidence="7 10" id="KW-0235">DNA replication</keyword>
<comment type="subunit">
    <text evidence="10">Forms a ring-shaped head-to-tail homodimer around DNA.</text>
</comment>
<dbReference type="InterPro" id="IPR001001">
    <property type="entry name" value="DNA_polIII_beta"/>
</dbReference>
<evidence type="ECO:0000256" key="5">
    <source>
        <dbReference type="ARBA" id="ARBA00022679"/>
    </source>
</evidence>
<evidence type="ECO:0000256" key="4">
    <source>
        <dbReference type="ARBA" id="ARBA00022490"/>
    </source>
</evidence>
<evidence type="ECO:0000313" key="15">
    <source>
        <dbReference type="Proteomes" id="UP000758652"/>
    </source>
</evidence>
<dbReference type="Gene3D" id="3.70.10.10">
    <property type="match status" value="1"/>
</dbReference>
<dbReference type="RefSeq" id="WP_226395348.1">
    <property type="nucleotide sequence ID" value="NZ_JADCKL010000011.1"/>
</dbReference>
<name>A0ABR9RLS3_9FIRM</name>
<evidence type="ECO:0000259" key="11">
    <source>
        <dbReference type="Pfam" id="PF00712"/>
    </source>
</evidence>
<dbReference type="GO" id="GO:0003887">
    <property type="term" value="F:DNA-directed DNA polymerase activity"/>
    <property type="evidence" value="ECO:0007669"/>
    <property type="project" value="UniProtKB-EC"/>
</dbReference>
<keyword evidence="5 10" id="KW-0808">Transferase</keyword>
<dbReference type="CDD" id="cd00140">
    <property type="entry name" value="beta_clamp"/>
    <property type="match status" value="1"/>
</dbReference>
<keyword evidence="6 10" id="KW-0548">Nucleotidyltransferase</keyword>
<comment type="function">
    <text evidence="10">Confers DNA tethering and processivity to DNA polymerases and other proteins. Acts as a clamp, forming a ring around DNA (a reaction catalyzed by the clamp-loading complex) which diffuses in an ATP-independent manner freely and bidirectionally along dsDNA. Initially characterized for its ability to contact the catalytic subunit of DNA polymerase III (Pol III), a complex, multichain enzyme responsible for most of the replicative synthesis in bacteria; Pol III exhibits 3'-5' exonuclease proofreading activity. The beta chain is required for initiation of replication as well as for processivity of DNA replication.</text>
</comment>
<evidence type="ECO:0000256" key="7">
    <source>
        <dbReference type="ARBA" id="ARBA00022705"/>
    </source>
</evidence>
<reference evidence="14 15" key="1">
    <citation type="submission" date="2020-10" db="EMBL/GenBank/DDBJ databases">
        <title>ChiBAC.</title>
        <authorList>
            <person name="Zenner C."/>
            <person name="Hitch T.C.A."/>
            <person name="Clavel T."/>
        </authorList>
    </citation>
    <scope>NUCLEOTIDE SEQUENCE [LARGE SCALE GENOMIC DNA]</scope>
    <source>
        <strain evidence="14 15">DSM 108991</strain>
    </source>
</reference>
<comment type="subcellular location">
    <subcellularLocation>
        <location evidence="1 10">Cytoplasm</location>
    </subcellularLocation>
</comment>
<dbReference type="Proteomes" id="UP000758652">
    <property type="component" value="Unassembled WGS sequence"/>
</dbReference>
<keyword evidence="4 10" id="KW-0963">Cytoplasm</keyword>
<dbReference type="SMART" id="SM00480">
    <property type="entry name" value="POL3Bc"/>
    <property type="match status" value="1"/>
</dbReference>
<dbReference type="InterPro" id="IPR022637">
    <property type="entry name" value="DNA_polIII_beta_cen"/>
</dbReference>
<evidence type="ECO:0000313" key="14">
    <source>
        <dbReference type="EMBL" id="MBE5063938.1"/>
    </source>
</evidence>
<evidence type="ECO:0000259" key="12">
    <source>
        <dbReference type="Pfam" id="PF02767"/>
    </source>
</evidence>
<evidence type="ECO:0000256" key="6">
    <source>
        <dbReference type="ARBA" id="ARBA00022695"/>
    </source>
</evidence>
<dbReference type="EMBL" id="JADCKL010000011">
    <property type="protein sequence ID" value="MBE5063938.1"/>
    <property type="molecule type" value="Genomic_DNA"/>
</dbReference>
<comment type="similarity">
    <text evidence="2 10">Belongs to the beta sliding clamp family.</text>
</comment>
<dbReference type="InterPro" id="IPR046938">
    <property type="entry name" value="DNA_clamp_sf"/>
</dbReference>
<gene>
    <name evidence="14" type="primary">dnaN</name>
    <name evidence="14" type="ORF">INF30_11805</name>
</gene>
<comment type="caution">
    <text evidence="14">The sequence shown here is derived from an EMBL/GenBank/DDBJ whole genome shotgun (WGS) entry which is preliminary data.</text>
</comment>
<sequence>MKISCKKADLAKGVQIVSKAVPAKSSIKIQECILIEAKGGTIHLTGNDLELGIRTEISGTVVQEGAIAVEAKFFSELVRKLPEGEVVIDTEDDVQATVKCKKVKFDIAVKSGDEYSRIPAIEKKESIILSEFDLKEAVRQTIFSISDSESNKMMTGELFEISKNKLRVASLDGHRISIRNLTLDEEYEERKVIVPGKTLTEIAKIIGNDPDIDIEIYFTKDHILFDLDETVAVSRLIDGDYFDINRMISGDYEIKLEVNKKELQECIDRATLLLKDKTNHPILMDIGEKDVEFKVKTGVGSMNERLEITKEGKEMVIGFNPRYLLDMLRVIDEEKISLYLTNPKAPCVVKDEKKSYLYLVLPVNISKAA</sequence>
<dbReference type="SUPFAM" id="SSF55979">
    <property type="entry name" value="DNA clamp"/>
    <property type="match status" value="3"/>
</dbReference>
<organism evidence="14 15">
    <name type="scientific">Claveliimonas monacensis</name>
    <dbReference type="NCBI Taxonomy" id="2779351"/>
    <lineage>
        <taxon>Bacteria</taxon>
        <taxon>Bacillati</taxon>
        <taxon>Bacillota</taxon>
        <taxon>Clostridia</taxon>
        <taxon>Lachnospirales</taxon>
        <taxon>Lachnospiraceae</taxon>
        <taxon>Claveliimonas</taxon>
    </lineage>
</organism>
<accession>A0ABR9RLS3</accession>
<evidence type="ECO:0000256" key="10">
    <source>
        <dbReference type="PIRNR" id="PIRNR000804"/>
    </source>
</evidence>
<feature type="domain" description="DNA polymerase III beta sliding clamp central" evidence="12">
    <location>
        <begin position="133"/>
        <end position="241"/>
    </location>
</feature>
<dbReference type="Pfam" id="PF02768">
    <property type="entry name" value="DNA_pol3_beta_3"/>
    <property type="match status" value="1"/>
</dbReference>
<evidence type="ECO:0000256" key="3">
    <source>
        <dbReference type="ARBA" id="ARBA00021035"/>
    </source>
</evidence>
<keyword evidence="8 10" id="KW-0239">DNA-directed DNA polymerase</keyword>
<dbReference type="InterPro" id="IPR022635">
    <property type="entry name" value="DNA_polIII_beta_C"/>
</dbReference>
<protein>
    <recommendedName>
        <fullName evidence="3 10">Beta sliding clamp</fullName>
    </recommendedName>
</protein>
<evidence type="ECO:0000256" key="1">
    <source>
        <dbReference type="ARBA" id="ARBA00004496"/>
    </source>
</evidence>
<dbReference type="Pfam" id="PF02767">
    <property type="entry name" value="DNA_pol3_beta_2"/>
    <property type="match status" value="1"/>
</dbReference>
<dbReference type="Gene3D" id="3.10.150.10">
    <property type="entry name" value="DNA Polymerase III, subunit A, domain 2"/>
    <property type="match status" value="1"/>
</dbReference>
<dbReference type="NCBIfam" id="TIGR00663">
    <property type="entry name" value="dnan"/>
    <property type="match status" value="1"/>
</dbReference>
<feature type="domain" description="DNA polymerase III beta sliding clamp N-terminal" evidence="11">
    <location>
        <begin position="1"/>
        <end position="118"/>
    </location>
</feature>
<evidence type="ECO:0000256" key="8">
    <source>
        <dbReference type="ARBA" id="ARBA00022932"/>
    </source>
</evidence>
<keyword evidence="15" id="KW-1185">Reference proteome</keyword>
<dbReference type="PIRSF" id="PIRSF000804">
    <property type="entry name" value="DNA_pol_III_b"/>
    <property type="match status" value="1"/>
</dbReference>
<dbReference type="PANTHER" id="PTHR30478">
    <property type="entry name" value="DNA POLYMERASE III SUBUNIT BETA"/>
    <property type="match status" value="1"/>
</dbReference>
<dbReference type="PANTHER" id="PTHR30478:SF0">
    <property type="entry name" value="BETA SLIDING CLAMP"/>
    <property type="match status" value="1"/>
</dbReference>
<evidence type="ECO:0000256" key="2">
    <source>
        <dbReference type="ARBA" id="ARBA00010752"/>
    </source>
</evidence>
<evidence type="ECO:0000259" key="13">
    <source>
        <dbReference type="Pfam" id="PF02768"/>
    </source>
</evidence>
<keyword evidence="9" id="KW-0238">DNA-binding</keyword>